<sequence length="296" mass="33224">VVMIASDKSKIKNSLITKSMMQGENKRTIEETEDELPVSDKRTTDPEGVRKKKKIAVPGGEAIVNERSVKSKTGVLEPELTYFIRSYFDILFNSTTQSKLILLSRNIEQSEYAIPNIVANILQYNNIVFSKVTMSSSSIALPEPVWYDIDLPNSHLHLYLYSPMYDEFCVKLSDNPVIMASGIIPIENYNPIDVHPQLRDIDTATINCSIVCDHVAQHIISDIFNPLKPDGADIHAKYNEHGTTLHSIFDITAFGTEMDNKNCTNCFTLFNTSGKKLAVDSVLDNLMPQTLSFDKN</sequence>
<dbReference type="AlphaFoldDB" id="A0A0C9QR26"/>
<protein>
    <submittedName>
        <fullName evidence="2">BzpS protein</fullName>
    </submittedName>
</protein>
<gene>
    <name evidence="2" type="primary">bzpS</name>
    <name evidence="2" type="ORF">g.20597</name>
</gene>
<dbReference type="EMBL" id="GBYB01006174">
    <property type="protein sequence ID" value="JAG75941.1"/>
    <property type="molecule type" value="Transcribed_RNA"/>
</dbReference>
<feature type="region of interest" description="Disordered" evidence="1">
    <location>
        <begin position="22"/>
        <end position="52"/>
    </location>
</feature>
<reference evidence="2" key="1">
    <citation type="submission" date="2015-01" db="EMBL/GenBank/DDBJ databases">
        <title>Transcriptome Assembly of Fopius arisanus.</title>
        <authorList>
            <person name="Geib S."/>
        </authorList>
    </citation>
    <scope>NUCLEOTIDE SEQUENCE</scope>
</reference>
<proteinExistence type="predicted"/>
<evidence type="ECO:0000256" key="1">
    <source>
        <dbReference type="SAM" id="MobiDB-lite"/>
    </source>
</evidence>
<name>A0A0C9QR26_9HYME</name>
<feature type="non-terminal residue" evidence="2">
    <location>
        <position position="1"/>
    </location>
</feature>
<accession>A0A0C9QR26</accession>
<feature type="compositionally biased region" description="Basic and acidic residues" evidence="1">
    <location>
        <begin position="38"/>
        <end position="49"/>
    </location>
</feature>
<organism evidence="2">
    <name type="scientific">Fopius arisanus</name>
    <dbReference type="NCBI Taxonomy" id="64838"/>
    <lineage>
        <taxon>Eukaryota</taxon>
        <taxon>Metazoa</taxon>
        <taxon>Ecdysozoa</taxon>
        <taxon>Arthropoda</taxon>
        <taxon>Hexapoda</taxon>
        <taxon>Insecta</taxon>
        <taxon>Pterygota</taxon>
        <taxon>Neoptera</taxon>
        <taxon>Endopterygota</taxon>
        <taxon>Hymenoptera</taxon>
        <taxon>Apocrita</taxon>
        <taxon>Ichneumonoidea</taxon>
        <taxon>Braconidae</taxon>
        <taxon>Opiinae</taxon>
        <taxon>Fopius</taxon>
    </lineage>
</organism>
<evidence type="ECO:0000313" key="2">
    <source>
        <dbReference type="EMBL" id="JAG75941.1"/>
    </source>
</evidence>